<sequence length="106" mass="12190">MQGRSSWMREALWTISRADVVGRAMDRSPPTSLQGKRAWLHWRGQSTAWIHRFYYGGIEIGFDVRYYGGTVGSNVEGRRHRRQGCYGFRAADGEGSVSGFIYLRKR</sequence>
<dbReference type="AlphaFoldDB" id="A0AAV7H9G7"/>
<evidence type="ECO:0000313" key="2">
    <source>
        <dbReference type="Proteomes" id="UP000775213"/>
    </source>
</evidence>
<gene>
    <name evidence="1" type="ORF">IEQ34_005215</name>
</gene>
<proteinExistence type="predicted"/>
<evidence type="ECO:0000313" key="1">
    <source>
        <dbReference type="EMBL" id="KAH0465112.1"/>
    </source>
</evidence>
<name>A0AAV7H9G7_DENCH</name>
<reference evidence="1 2" key="1">
    <citation type="journal article" date="2021" name="Hortic Res">
        <title>Chromosome-scale assembly of the Dendrobium chrysotoxum genome enhances the understanding of orchid evolution.</title>
        <authorList>
            <person name="Zhang Y."/>
            <person name="Zhang G.Q."/>
            <person name="Zhang D."/>
            <person name="Liu X.D."/>
            <person name="Xu X.Y."/>
            <person name="Sun W.H."/>
            <person name="Yu X."/>
            <person name="Zhu X."/>
            <person name="Wang Z.W."/>
            <person name="Zhao X."/>
            <person name="Zhong W.Y."/>
            <person name="Chen H."/>
            <person name="Yin W.L."/>
            <person name="Huang T."/>
            <person name="Niu S.C."/>
            <person name="Liu Z.J."/>
        </authorList>
    </citation>
    <scope>NUCLEOTIDE SEQUENCE [LARGE SCALE GENOMIC DNA]</scope>
    <source>
        <strain evidence="1">Lindl</strain>
    </source>
</reference>
<organism evidence="1 2">
    <name type="scientific">Dendrobium chrysotoxum</name>
    <name type="common">Orchid</name>
    <dbReference type="NCBI Taxonomy" id="161865"/>
    <lineage>
        <taxon>Eukaryota</taxon>
        <taxon>Viridiplantae</taxon>
        <taxon>Streptophyta</taxon>
        <taxon>Embryophyta</taxon>
        <taxon>Tracheophyta</taxon>
        <taxon>Spermatophyta</taxon>
        <taxon>Magnoliopsida</taxon>
        <taxon>Liliopsida</taxon>
        <taxon>Asparagales</taxon>
        <taxon>Orchidaceae</taxon>
        <taxon>Epidendroideae</taxon>
        <taxon>Malaxideae</taxon>
        <taxon>Dendrobiinae</taxon>
        <taxon>Dendrobium</taxon>
    </lineage>
</organism>
<dbReference type="EMBL" id="JAGFBR010000006">
    <property type="protein sequence ID" value="KAH0465112.1"/>
    <property type="molecule type" value="Genomic_DNA"/>
</dbReference>
<accession>A0AAV7H9G7</accession>
<protein>
    <submittedName>
        <fullName evidence="1">Uncharacterized protein</fullName>
    </submittedName>
</protein>
<comment type="caution">
    <text evidence="1">The sequence shown here is derived from an EMBL/GenBank/DDBJ whole genome shotgun (WGS) entry which is preliminary data.</text>
</comment>
<keyword evidence="2" id="KW-1185">Reference proteome</keyword>
<dbReference type="Proteomes" id="UP000775213">
    <property type="component" value="Unassembled WGS sequence"/>
</dbReference>